<dbReference type="InterPro" id="IPR001898">
    <property type="entry name" value="SLC13A/DASS"/>
</dbReference>
<keyword evidence="7" id="KW-0739">Sodium transport</keyword>
<evidence type="ECO:0000256" key="2">
    <source>
        <dbReference type="ARBA" id="ARBA00006772"/>
    </source>
</evidence>
<comment type="caution">
    <text evidence="9">The sequence shown here is derived from an EMBL/GenBank/DDBJ whole genome shotgun (WGS) entry which is preliminary data.</text>
</comment>
<dbReference type="EMBL" id="JACASF010000006">
    <property type="protein sequence ID" value="KAF6472472.1"/>
    <property type="molecule type" value="Genomic_DNA"/>
</dbReference>
<dbReference type="PANTHER" id="PTHR10283:SF62">
    <property type="entry name" value="NA(+)_DICARBOXYLATE COTRANSPORTER 3"/>
    <property type="match status" value="1"/>
</dbReference>
<dbReference type="GO" id="GO:0005886">
    <property type="term" value="C:plasma membrane"/>
    <property type="evidence" value="ECO:0007669"/>
    <property type="project" value="TreeGrafter"/>
</dbReference>
<dbReference type="GO" id="GO:0015137">
    <property type="term" value="F:citrate transmembrane transporter activity"/>
    <property type="evidence" value="ECO:0007669"/>
    <property type="project" value="TreeGrafter"/>
</dbReference>
<evidence type="ECO:0000256" key="1">
    <source>
        <dbReference type="ARBA" id="ARBA00004141"/>
    </source>
</evidence>
<keyword evidence="7" id="KW-0406">Ion transport</keyword>
<keyword evidence="10" id="KW-1185">Reference proteome</keyword>
<evidence type="ECO:0000256" key="6">
    <source>
        <dbReference type="ARBA" id="ARBA00023136"/>
    </source>
</evidence>
<organism evidence="9 10">
    <name type="scientific">Molossus molossus</name>
    <name type="common">Pallas' mastiff bat</name>
    <name type="synonym">Vespertilio molossus</name>
    <dbReference type="NCBI Taxonomy" id="27622"/>
    <lineage>
        <taxon>Eukaryota</taxon>
        <taxon>Metazoa</taxon>
        <taxon>Chordata</taxon>
        <taxon>Craniata</taxon>
        <taxon>Vertebrata</taxon>
        <taxon>Euteleostomi</taxon>
        <taxon>Mammalia</taxon>
        <taxon>Eutheria</taxon>
        <taxon>Laurasiatheria</taxon>
        <taxon>Chiroptera</taxon>
        <taxon>Yangochiroptera</taxon>
        <taxon>Molossidae</taxon>
        <taxon>Molossus</taxon>
    </lineage>
</organism>
<keyword evidence="6 8" id="KW-0472">Membrane</keyword>
<evidence type="ECO:0000256" key="7">
    <source>
        <dbReference type="ARBA" id="ARBA00023201"/>
    </source>
</evidence>
<keyword evidence="4 8" id="KW-1133">Transmembrane helix</keyword>
<comment type="similarity">
    <text evidence="2">Belongs to the SLC13A/DASS transporter (TC 2.A.47) family. NADC subfamily.</text>
</comment>
<feature type="transmembrane region" description="Helical" evidence="8">
    <location>
        <begin position="48"/>
        <end position="77"/>
    </location>
</feature>
<evidence type="ECO:0000256" key="5">
    <source>
        <dbReference type="ARBA" id="ARBA00023053"/>
    </source>
</evidence>
<evidence type="ECO:0000256" key="3">
    <source>
        <dbReference type="ARBA" id="ARBA00022692"/>
    </source>
</evidence>
<feature type="transmembrane region" description="Helical" evidence="8">
    <location>
        <begin position="89"/>
        <end position="115"/>
    </location>
</feature>
<evidence type="ECO:0000256" key="8">
    <source>
        <dbReference type="SAM" id="Phobius"/>
    </source>
</evidence>
<protein>
    <submittedName>
        <fullName evidence="9">Solute carrier family 13 member 3</fullName>
    </submittedName>
</protein>
<dbReference type="Pfam" id="PF00939">
    <property type="entry name" value="Na_sulph_symp"/>
    <property type="match status" value="1"/>
</dbReference>
<keyword evidence="7" id="KW-0813">Transport</keyword>
<proteinExistence type="inferred from homology"/>
<dbReference type="GO" id="GO:0015141">
    <property type="term" value="F:succinate transmembrane transporter activity"/>
    <property type="evidence" value="ECO:0007669"/>
    <property type="project" value="TreeGrafter"/>
</dbReference>
<reference evidence="9 10" key="1">
    <citation type="journal article" date="2020" name="Nature">
        <title>Six reference-quality genomes reveal evolution of bat adaptations.</title>
        <authorList>
            <person name="Jebb D."/>
            <person name="Huang Z."/>
            <person name="Pippel M."/>
            <person name="Hughes G.M."/>
            <person name="Lavrichenko K."/>
            <person name="Devanna P."/>
            <person name="Winkler S."/>
            <person name="Jermiin L.S."/>
            <person name="Skirmuntt E.C."/>
            <person name="Katzourakis A."/>
            <person name="Burkitt-Gray L."/>
            <person name="Ray D.A."/>
            <person name="Sullivan K.A.M."/>
            <person name="Roscito J.G."/>
            <person name="Kirilenko B.M."/>
            <person name="Davalos L.M."/>
            <person name="Corthals A.P."/>
            <person name="Power M.L."/>
            <person name="Jones G."/>
            <person name="Ransome R.D."/>
            <person name="Dechmann D.K.N."/>
            <person name="Locatelli A.G."/>
            <person name="Puechmaille S.J."/>
            <person name="Fedrigo O."/>
            <person name="Jarvis E.D."/>
            <person name="Hiller M."/>
            <person name="Vernes S.C."/>
            <person name="Myers E.W."/>
            <person name="Teeling E.C."/>
        </authorList>
    </citation>
    <scope>NUCLEOTIDE SEQUENCE [LARGE SCALE GENOMIC DNA]</scope>
    <source>
        <strain evidence="9">MMolMol1</strain>
        <tissue evidence="9">Muscle</tissue>
    </source>
</reference>
<accession>A0A7J8HLA1</accession>
<keyword evidence="5" id="KW-0915">Sodium</keyword>
<evidence type="ECO:0000313" key="10">
    <source>
        <dbReference type="Proteomes" id="UP000550707"/>
    </source>
</evidence>
<dbReference type="AlphaFoldDB" id="A0A7J8HLA1"/>
<gene>
    <name evidence="9" type="ORF">HJG59_016595</name>
</gene>
<evidence type="ECO:0000256" key="4">
    <source>
        <dbReference type="ARBA" id="ARBA00022989"/>
    </source>
</evidence>
<dbReference type="GO" id="GO:0017153">
    <property type="term" value="F:sodium:dicarboxylate symporter activity"/>
    <property type="evidence" value="ECO:0007669"/>
    <property type="project" value="TreeGrafter"/>
</dbReference>
<comment type="subcellular location">
    <subcellularLocation>
        <location evidence="1">Membrane</location>
        <topology evidence="1">Multi-pass membrane protein</topology>
    </subcellularLocation>
</comment>
<sequence>MSSCGTLAGSPSPRGLAMGKFFSFIQQSGLSLWISDQLHPLEGMPPMLASFIITAVIIFFTEFASNTATIVIFLPVLSELAIRLKVHPLYLMIPATVGCSYAFMLPVSTTLLHVAGRSLCGCQLLLAHQPVFSSPPPPQVASLID</sequence>
<dbReference type="PANTHER" id="PTHR10283">
    <property type="entry name" value="SOLUTE CARRIER FAMILY 13 MEMBER"/>
    <property type="match status" value="1"/>
</dbReference>
<name>A0A7J8HLA1_MOLMO</name>
<evidence type="ECO:0000313" key="9">
    <source>
        <dbReference type="EMBL" id="KAF6472472.1"/>
    </source>
</evidence>
<keyword evidence="3 8" id="KW-0812">Transmembrane</keyword>
<dbReference type="Proteomes" id="UP000550707">
    <property type="component" value="Unassembled WGS sequence"/>
</dbReference>